<feature type="signal peptide" evidence="2">
    <location>
        <begin position="1"/>
        <end position="22"/>
    </location>
</feature>
<keyword evidence="1" id="KW-1133">Transmembrane helix</keyword>
<accession>A0ABV6BDW5</accession>
<gene>
    <name evidence="3" type="ORF">ACFFJP_12230</name>
</gene>
<evidence type="ECO:0000256" key="1">
    <source>
        <dbReference type="SAM" id="Phobius"/>
    </source>
</evidence>
<protein>
    <submittedName>
        <fullName evidence="3">THxN family PEP-CTERM protein</fullName>
    </submittedName>
</protein>
<feature type="transmembrane region" description="Helical" evidence="1">
    <location>
        <begin position="238"/>
        <end position="258"/>
    </location>
</feature>
<keyword evidence="4" id="KW-1185">Reference proteome</keyword>
<reference evidence="3 4" key="1">
    <citation type="submission" date="2024-09" db="EMBL/GenBank/DDBJ databases">
        <authorList>
            <person name="Sun Q."/>
            <person name="Mori K."/>
        </authorList>
    </citation>
    <scope>NUCLEOTIDE SEQUENCE [LARGE SCALE GENOMIC DNA]</scope>
    <source>
        <strain evidence="3 4">KCTC 23315</strain>
    </source>
</reference>
<name>A0ABV6BDW5_9GAMM</name>
<comment type="caution">
    <text evidence="3">The sequence shown here is derived from an EMBL/GenBank/DDBJ whole genome shotgun (WGS) entry which is preliminary data.</text>
</comment>
<evidence type="ECO:0000256" key="2">
    <source>
        <dbReference type="SAM" id="SignalP"/>
    </source>
</evidence>
<feature type="chain" id="PRO_5046122954" evidence="2">
    <location>
        <begin position="23"/>
        <end position="264"/>
    </location>
</feature>
<keyword evidence="2" id="KW-0732">Signal</keyword>
<sequence length="264" mass="27360">MKRLIKTTALACAFLLPQLAQAALVTQWEYEVASEWTGATFQASGDGTTATSSSVLSWGATGGSYSSSPKNRSALVISNSPQSGTDLVTNSMMPVLTNVITHFNNILAGGTKSLETALLKTTLKLKPFLPTPDSALPTKTLNFTIRFIETPNDGSCGFDSASNCDDIFVIEVGDLVTSFNYNGAKYTTAVVETTSSLTGLSPAACAQAGAGAGCLGFKTIEQAATAAMFGLLINGVEVSAPAGTGVLGLGLLSLFMYGRRRSAK</sequence>
<evidence type="ECO:0000313" key="3">
    <source>
        <dbReference type="EMBL" id="MFC0049054.1"/>
    </source>
</evidence>
<evidence type="ECO:0000313" key="4">
    <source>
        <dbReference type="Proteomes" id="UP001589813"/>
    </source>
</evidence>
<proteinExistence type="predicted"/>
<dbReference type="NCBIfam" id="NF038125">
    <property type="entry name" value="PEP_CTERM_THxN"/>
    <property type="match status" value="1"/>
</dbReference>
<keyword evidence="1" id="KW-0812">Transmembrane</keyword>
<dbReference type="EMBL" id="JBHLXP010000003">
    <property type="protein sequence ID" value="MFC0049054.1"/>
    <property type="molecule type" value="Genomic_DNA"/>
</dbReference>
<organism evidence="3 4">
    <name type="scientific">Rheinheimera tilapiae</name>
    <dbReference type="NCBI Taxonomy" id="875043"/>
    <lineage>
        <taxon>Bacteria</taxon>
        <taxon>Pseudomonadati</taxon>
        <taxon>Pseudomonadota</taxon>
        <taxon>Gammaproteobacteria</taxon>
        <taxon>Chromatiales</taxon>
        <taxon>Chromatiaceae</taxon>
        <taxon>Rheinheimera</taxon>
    </lineage>
</organism>
<dbReference type="RefSeq" id="WP_377244213.1">
    <property type="nucleotide sequence ID" value="NZ_JBHLXP010000003.1"/>
</dbReference>
<dbReference type="Proteomes" id="UP001589813">
    <property type="component" value="Unassembled WGS sequence"/>
</dbReference>
<keyword evidence="1" id="KW-0472">Membrane</keyword>